<sequence length="403" mass="46329">MVDVTLLTDDVIMAMSYDEATKTMTGIGPLTESETKCLLIFLRRVRSKNNDLPAQNVSPFWQPNLASHVPPQSFLLAQANLFYQNQLPLPFPTNFSNFLLNPPARDLASMPNLNANMPIFPSVHPSDPPVVVVIDDDDEDEDPLPIPSLGKVRAHLRYLNQKILRESMSKSDLESQEQHDREHDPHPDPAITDAQWSETGRFVWPILNRVNEVDRFEGQQRERVRIAHNGLITNLCEILELINGGFSPNEANQVLHDILEGTSRFTYEAIYYPSVQANTDDDSIGNNNKKKIHSLLRRTLRFVKENVKKDDDWRKTVKEQNNEECTQALHFQLQRIQTLERAMRFKKRMRQISKDDDTIQNKNKRLQALFKRKPQNENADNGEDVEMEEVQQDVSSLPASLLD</sequence>
<keyword evidence="3" id="KW-1185">Reference proteome</keyword>
<protein>
    <submittedName>
        <fullName evidence="2">Uncharacterized protein</fullName>
    </submittedName>
</protein>
<dbReference type="AlphaFoldDB" id="A0A2A6B2I8"/>
<name>A0A2A6B2I8_PRIPA</name>
<proteinExistence type="predicted"/>
<gene>
    <name evidence="2" type="primary">WBGene00278211</name>
</gene>
<accession>A0A8R1YWQ1</accession>
<organism evidence="2 3">
    <name type="scientific">Pristionchus pacificus</name>
    <name type="common">Parasitic nematode worm</name>
    <dbReference type="NCBI Taxonomy" id="54126"/>
    <lineage>
        <taxon>Eukaryota</taxon>
        <taxon>Metazoa</taxon>
        <taxon>Ecdysozoa</taxon>
        <taxon>Nematoda</taxon>
        <taxon>Chromadorea</taxon>
        <taxon>Rhabditida</taxon>
        <taxon>Rhabditina</taxon>
        <taxon>Diplogasteromorpha</taxon>
        <taxon>Diplogasteroidea</taxon>
        <taxon>Neodiplogasteridae</taxon>
        <taxon>Pristionchus</taxon>
    </lineage>
</organism>
<dbReference type="EnsemblMetazoa" id="PPA39842.1">
    <property type="protein sequence ID" value="PPA39842.1"/>
    <property type="gene ID" value="WBGene00278211"/>
</dbReference>
<feature type="compositionally biased region" description="Basic and acidic residues" evidence="1">
    <location>
        <begin position="168"/>
        <end position="187"/>
    </location>
</feature>
<feature type="compositionally biased region" description="Acidic residues" evidence="1">
    <location>
        <begin position="380"/>
        <end position="391"/>
    </location>
</feature>
<evidence type="ECO:0000256" key="1">
    <source>
        <dbReference type="SAM" id="MobiDB-lite"/>
    </source>
</evidence>
<dbReference type="Proteomes" id="UP000005239">
    <property type="component" value="Unassembled WGS sequence"/>
</dbReference>
<reference evidence="2" key="2">
    <citation type="submission" date="2022-06" db="UniProtKB">
        <authorList>
            <consortium name="EnsemblMetazoa"/>
        </authorList>
    </citation>
    <scope>IDENTIFICATION</scope>
    <source>
        <strain evidence="2">PS312</strain>
    </source>
</reference>
<feature type="region of interest" description="Disordered" evidence="1">
    <location>
        <begin position="372"/>
        <end position="403"/>
    </location>
</feature>
<accession>A0A2A6B2I8</accession>
<feature type="region of interest" description="Disordered" evidence="1">
    <location>
        <begin position="168"/>
        <end position="194"/>
    </location>
</feature>
<evidence type="ECO:0000313" key="2">
    <source>
        <dbReference type="EnsemblMetazoa" id="PPA39842.1"/>
    </source>
</evidence>
<reference evidence="3" key="1">
    <citation type="journal article" date="2008" name="Nat. Genet.">
        <title>The Pristionchus pacificus genome provides a unique perspective on nematode lifestyle and parasitism.</title>
        <authorList>
            <person name="Dieterich C."/>
            <person name="Clifton S.W."/>
            <person name="Schuster L.N."/>
            <person name="Chinwalla A."/>
            <person name="Delehaunty K."/>
            <person name="Dinkelacker I."/>
            <person name="Fulton L."/>
            <person name="Fulton R."/>
            <person name="Godfrey J."/>
            <person name="Minx P."/>
            <person name="Mitreva M."/>
            <person name="Roeseler W."/>
            <person name="Tian H."/>
            <person name="Witte H."/>
            <person name="Yang S.P."/>
            <person name="Wilson R.K."/>
            <person name="Sommer R.J."/>
        </authorList>
    </citation>
    <scope>NUCLEOTIDE SEQUENCE [LARGE SCALE GENOMIC DNA]</scope>
    <source>
        <strain evidence="3">PS312</strain>
    </source>
</reference>
<evidence type="ECO:0000313" key="3">
    <source>
        <dbReference type="Proteomes" id="UP000005239"/>
    </source>
</evidence>